<proteinExistence type="predicted"/>
<feature type="region of interest" description="Disordered" evidence="1">
    <location>
        <begin position="1"/>
        <end position="29"/>
    </location>
</feature>
<evidence type="ECO:0000256" key="1">
    <source>
        <dbReference type="SAM" id="MobiDB-lite"/>
    </source>
</evidence>
<evidence type="ECO:0000313" key="2">
    <source>
        <dbReference type="EMBL" id="JAD99618.1"/>
    </source>
</evidence>
<dbReference type="EMBL" id="GBRH01198277">
    <property type="protein sequence ID" value="JAD99618.1"/>
    <property type="molecule type" value="Transcribed_RNA"/>
</dbReference>
<dbReference type="AlphaFoldDB" id="A0A0A9EKX3"/>
<protein>
    <submittedName>
        <fullName evidence="2">Uncharacterized protein</fullName>
    </submittedName>
</protein>
<reference evidence="2" key="2">
    <citation type="journal article" date="2015" name="Data Brief">
        <title>Shoot transcriptome of the giant reed, Arundo donax.</title>
        <authorList>
            <person name="Barrero R.A."/>
            <person name="Guerrero F.D."/>
            <person name="Moolhuijzen P."/>
            <person name="Goolsby J.A."/>
            <person name="Tidwell J."/>
            <person name="Bellgard S.E."/>
            <person name="Bellgard M.I."/>
        </authorList>
    </citation>
    <scope>NUCLEOTIDE SEQUENCE</scope>
    <source>
        <tissue evidence="2">Shoot tissue taken approximately 20 cm above the soil surface</tissue>
    </source>
</reference>
<organism evidence="2">
    <name type="scientific">Arundo donax</name>
    <name type="common">Giant reed</name>
    <name type="synonym">Donax arundinaceus</name>
    <dbReference type="NCBI Taxonomy" id="35708"/>
    <lineage>
        <taxon>Eukaryota</taxon>
        <taxon>Viridiplantae</taxon>
        <taxon>Streptophyta</taxon>
        <taxon>Embryophyta</taxon>
        <taxon>Tracheophyta</taxon>
        <taxon>Spermatophyta</taxon>
        <taxon>Magnoliopsida</taxon>
        <taxon>Liliopsida</taxon>
        <taxon>Poales</taxon>
        <taxon>Poaceae</taxon>
        <taxon>PACMAD clade</taxon>
        <taxon>Arundinoideae</taxon>
        <taxon>Arundineae</taxon>
        <taxon>Arundo</taxon>
    </lineage>
</organism>
<sequence>MSMSIKASSSSPSDGAPVKKSSPDNLLVQ</sequence>
<feature type="compositionally biased region" description="Low complexity" evidence="1">
    <location>
        <begin position="1"/>
        <end position="13"/>
    </location>
</feature>
<accession>A0A0A9EKX3</accession>
<reference evidence="2" key="1">
    <citation type="submission" date="2014-09" db="EMBL/GenBank/DDBJ databases">
        <authorList>
            <person name="Magalhaes I.L.F."/>
            <person name="Oliveira U."/>
            <person name="Santos F.R."/>
            <person name="Vidigal T.H.D.A."/>
            <person name="Brescovit A.D."/>
            <person name="Santos A.J."/>
        </authorList>
    </citation>
    <scope>NUCLEOTIDE SEQUENCE</scope>
    <source>
        <tissue evidence="2">Shoot tissue taken approximately 20 cm above the soil surface</tissue>
    </source>
</reference>
<name>A0A0A9EKX3_ARUDO</name>